<keyword evidence="13 14" id="KW-0472">Membrane</keyword>
<dbReference type="GO" id="GO:0006508">
    <property type="term" value="P:proteolysis"/>
    <property type="evidence" value="ECO:0007669"/>
    <property type="project" value="UniProtKB-KW"/>
</dbReference>
<protein>
    <recommendedName>
        <fullName evidence="14">Zinc metalloprotease</fullName>
    </recommendedName>
</protein>
<dbReference type="InterPro" id="IPR016483">
    <property type="entry name" value="UCP006404_Pept_M50_CBS"/>
</dbReference>
<evidence type="ECO:0000313" key="16">
    <source>
        <dbReference type="EMBL" id="MEE4544816.1"/>
    </source>
</evidence>
<dbReference type="Pfam" id="PF02163">
    <property type="entry name" value="Peptidase_M50"/>
    <property type="match status" value="2"/>
</dbReference>
<keyword evidence="9 14" id="KW-0862">Zinc</keyword>
<evidence type="ECO:0000256" key="9">
    <source>
        <dbReference type="ARBA" id="ARBA00022833"/>
    </source>
</evidence>
<evidence type="ECO:0000256" key="12">
    <source>
        <dbReference type="ARBA" id="ARBA00023122"/>
    </source>
</evidence>
<comment type="caution">
    <text evidence="16">The sequence shown here is derived from an EMBL/GenBank/DDBJ whole genome shotgun (WGS) entry which is preliminary data.</text>
</comment>
<feature type="domain" description="Peptidase M50" evidence="15">
    <location>
        <begin position="53"/>
        <end position="122"/>
    </location>
</feature>
<dbReference type="PANTHER" id="PTHR39188">
    <property type="entry name" value="MEMBRANE-ASSOCIATED ZINC METALLOPROTEASE M50B"/>
    <property type="match status" value="1"/>
</dbReference>
<name>A0ABU7PG71_9ACTN</name>
<dbReference type="Gene3D" id="3.10.580.10">
    <property type="entry name" value="CBS-domain"/>
    <property type="match status" value="1"/>
</dbReference>
<accession>A0ABU7PG71</accession>
<comment type="similarity">
    <text evidence="2 14">Belongs to the peptidase M50B family.</text>
</comment>
<keyword evidence="17" id="KW-1185">Reference proteome</keyword>
<reference evidence="16 17" key="1">
    <citation type="submission" date="2023-12" db="EMBL/GenBank/DDBJ databases">
        <title>Streptomyces sp. V4-01.</title>
        <authorList>
            <person name="Somphong A."/>
            <person name="Phongsopitanun W."/>
        </authorList>
    </citation>
    <scope>NUCLEOTIDE SEQUENCE [LARGE SCALE GENOMIC DNA]</scope>
    <source>
        <strain evidence="16 17">V4-01</strain>
    </source>
</reference>
<dbReference type="Proteomes" id="UP001344658">
    <property type="component" value="Unassembled WGS sequence"/>
</dbReference>
<evidence type="ECO:0000256" key="11">
    <source>
        <dbReference type="ARBA" id="ARBA00023049"/>
    </source>
</evidence>
<feature type="transmembrane region" description="Helical" evidence="14">
    <location>
        <begin position="133"/>
        <end position="156"/>
    </location>
</feature>
<evidence type="ECO:0000313" key="17">
    <source>
        <dbReference type="Proteomes" id="UP001344658"/>
    </source>
</evidence>
<evidence type="ECO:0000256" key="6">
    <source>
        <dbReference type="ARBA" id="ARBA00022723"/>
    </source>
</evidence>
<evidence type="ECO:0000256" key="5">
    <source>
        <dbReference type="ARBA" id="ARBA00022692"/>
    </source>
</evidence>
<dbReference type="EMBL" id="JAZEWV010000021">
    <property type="protein sequence ID" value="MEE4544816.1"/>
    <property type="molecule type" value="Genomic_DNA"/>
</dbReference>
<evidence type="ECO:0000256" key="3">
    <source>
        <dbReference type="ARBA" id="ARBA00022475"/>
    </source>
</evidence>
<feature type="transmembrane region" description="Helical" evidence="14">
    <location>
        <begin position="101"/>
        <end position="121"/>
    </location>
</feature>
<evidence type="ECO:0000259" key="15">
    <source>
        <dbReference type="Pfam" id="PF02163"/>
    </source>
</evidence>
<sequence length="372" mass="38832">MIRIGSVRGVALRAHWSVPLLMLLFAYLLGGRLLPDYAPGRSAAGYAVAGVAGALLLLGSLVVHEAAHALAARRAGVQVRDITLWALGGATRMEQPATAKAAFAVAGVGPLASLVAGGVLLGGATGLEAALDWRLLVALMGWLGGLNLLLGVFNLLPAPPLDGGRVLHAALWWRTGDRDAARRTAGRTGQYVGTIMVAAGWLVLLHGVPGGLWLGFAGVFVAITSTRERRRAELSAALRGVRVAEAMAAPVATGPDWLTVGRFVAEVAGREGHSVLPLVDFEGRPSGVVRLRRLAGVPAGRQEDLRVRDVATPLSKCTLAGGDELLDRVLDRLAAGTGLPILVMDGGRLDGIVTAEDIGRIVQRRALRRPGR</sequence>
<keyword evidence="4 14" id="KW-0645">Protease</keyword>
<feature type="domain" description="Peptidase M50" evidence="15">
    <location>
        <begin position="133"/>
        <end position="196"/>
    </location>
</feature>
<evidence type="ECO:0000256" key="8">
    <source>
        <dbReference type="ARBA" id="ARBA00022801"/>
    </source>
</evidence>
<dbReference type="InterPro" id="IPR046342">
    <property type="entry name" value="CBS_dom_sf"/>
</dbReference>
<keyword evidence="8 14" id="KW-0378">Hydrolase</keyword>
<organism evidence="16 17">
    <name type="scientific">Actinacidiphila polyblastidii</name>
    <dbReference type="NCBI Taxonomy" id="3110430"/>
    <lineage>
        <taxon>Bacteria</taxon>
        <taxon>Bacillati</taxon>
        <taxon>Actinomycetota</taxon>
        <taxon>Actinomycetes</taxon>
        <taxon>Kitasatosporales</taxon>
        <taxon>Streptomycetaceae</taxon>
        <taxon>Actinacidiphila</taxon>
    </lineage>
</organism>
<proteinExistence type="inferred from homology"/>
<evidence type="ECO:0000256" key="2">
    <source>
        <dbReference type="ARBA" id="ARBA00007931"/>
    </source>
</evidence>
<feature type="transmembrane region" description="Helical" evidence="14">
    <location>
        <begin position="43"/>
        <end position="64"/>
    </location>
</feature>
<dbReference type="GO" id="GO:0008233">
    <property type="term" value="F:peptidase activity"/>
    <property type="evidence" value="ECO:0007669"/>
    <property type="project" value="UniProtKB-KW"/>
</dbReference>
<evidence type="ECO:0000256" key="14">
    <source>
        <dbReference type="PIRNR" id="PIRNR006404"/>
    </source>
</evidence>
<evidence type="ECO:0000256" key="1">
    <source>
        <dbReference type="ARBA" id="ARBA00004651"/>
    </source>
</evidence>
<feature type="transmembrane region" description="Helical" evidence="14">
    <location>
        <begin position="188"/>
        <end position="204"/>
    </location>
</feature>
<keyword evidence="5 14" id="KW-0812">Transmembrane</keyword>
<dbReference type="SUPFAM" id="SSF54631">
    <property type="entry name" value="CBS-domain pair"/>
    <property type="match status" value="1"/>
</dbReference>
<evidence type="ECO:0000256" key="10">
    <source>
        <dbReference type="ARBA" id="ARBA00022989"/>
    </source>
</evidence>
<keyword evidence="3 14" id="KW-1003">Cell membrane</keyword>
<evidence type="ECO:0000256" key="13">
    <source>
        <dbReference type="ARBA" id="ARBA00023136"/>
    </source>
</evidence>
<feature type="transmembrane region" description="Helical" evidence="14">
    <location>
        <begin position="12"/>
        <end position="31"/>
    </location>
</feature>
<dbReference type="RefSeq" id="WP_330797952.1">
    <property type="nucleotide sequence ID" value="NZ_JAZEWV010000021.1"/>
</dbReference>
<keyword evidence="12" id="KW-0129">CBS domain</keyword>
<gene>
    <name evidence="16" type="ORF">V2S66_22970</name>
</gene>
<evidence type="ECO:0000256" key="4">
    <source>
        <dbReference type="ARBA" id="ARBA00022670"/>
    </source>
</evidence>
<dbReference type="PANTHER" id="PTHR39188:SF3">
    <property type="entry name" value="STAGE IV SPORULATION PROTEIN FB"/>
    <property type="match status" value="1"/>
</dbReference>
<comment type="subcellular location">
    <subcellularLocation>
        <location evidence="1 14">Cell membrane</location>
        <topology evidence="1 14">Multi-pass membrane protein</topology>
    </subcellularLocation>
</comment>
<keyword evidence="7" id="KW-0677">Repeat</keyword>
<dbReference type="InterPro" id="IPR008915">
    <property type="entry name" value="Peptidase_M50"/>
</dbReference>
<evidence type="ECO:0000256" key="7">
    <source>
        <dbReference type="ARBA" id="ARBA00022737"/>
    </source>
</evidence>
<comment type="cofactor">
    <cofactor evidence="14">
        <name>Zn(2+)</name>
        <dbReference type="ChEBI" id="CHEBI:29105"/>
    </cofactor>
    <text evidence="14">Binds 1 zinc ion per subunit.</text>
</comment>
<keyword evidence="11 14" id="KW-0482">Metalloprotease</keyword>
<keyword evidence="10 14" id="KW-1133">Transmembrane helix</keyword>
<dbReference type="PIRSF" id="PIRSF006404">
    <property type="entry name" value="UCP006404_Pept_M50_CBS"/>
    <property type="match status" value="1"/>
</dbReference>
<keyword evidence="6 14" id="KW-0479">Metal-binding</keyword>